<dbReference type="Pfam" id="PF18962">
    <property type="entry name" value="Por_Secre_tail"/>
    <property type="match status" value="1"/>
</dbReference>
<dbReference type="RefSeq" id="WP_076732592.1">
    <property type="nucleotide sequence ID" value="NZ_CP019352.1"/>
</dbReference>
<proteinExistence type="predicted"/>
<feature type="signal peptide" evidence="2">
    <location>
        <begin position="1"/>
        <end position="32"/>
    </location>
</feature>
<evidence type="ECO:0000259" key="3">
    <source>
        <dbReference type="Pfam" id="PF18962"/>
    </source>
</evidence>
<evidence type="ECO:0000256" key="2">
    <source>
        <dbReference type="SAM" id="SignalP"/>
    </source>
</evidence>
<reference evidence="4 5" key="1">
    <citation type="submission" date="2017-01" db="EMBL/GenBank/DDBJ databases">
        <title>Complete genome of Lacinutrix venerupis DOK2-8 isolated from seawater in Dokdo.</title>
        <authorList>
            <person name="Chi W.-J."/>
            <person name="Kim J.H."/>
        </authorList>
    </citation>
    <scope>NUCLEOTIDE SEQUENCE [LARGE SCALE GENOMIC DNA]</scope>
    <source>
        <strain evidence="4 5">DOK2-8</strain>
    </source>
</reference>
<evidence type="ECO:0000313" key="4">
    <source>
        <dbReference type="EMBL" id="APX99884.1"/>
    </source>
</evidence>
<evidence type="ECO:0000256" key="1">
    <source>
        <dbReference type="ARBA" id="ARBA00022729"/>
    </source>
</evidence>
<dbReference type="EMBL" id="CP019352">
    <property type="protein sequence ID" value="APX99884.1"/>
    <property type="molecule type" value="Genomic_DNA"/>
</dbReference>
<dbReference type="AlphaFoldDB" id="A0AAC9LM65"/>
<accession>A0AAC9LM65</accession>
<keyword evidence="1 2" id="KW-0732">Signal</keyword>
<sequence length="645" mass="71305">MKQKLPKKLPQVKRLQNFLAVILLCFSLQSYATTEETLISNEDTWCGSISGFKFSNGNSSTTITNGGEYYIGDLPNNFYINVLVSGYSRSARIKVKNLYTGQYAYIQENYLPYTFPNGGSAWSYGPGYYEIEAKIYKYNSCSGWYCDKEKIRFKLTNTPSCGEIDGLVFSNGTNTVNISNGGSYDIATLPYNFYVDVVVSGMTDSAYNKIKNLNTGQVYTNTENILPYTYPGGNGAWSLGTGTFQFISKVYKYDNCYGTQCDYICYTFTLYEQNCGDITELQFTNGTETTTLTDGATYQLSDLPSNFYVDAIVSGASESVRFEVENVETNQQYSIIENYIPYTYPAGGGSWNLGTGTFEIKASMYSGNYCNSTLCDEETITITISDIEDVTCEADSGTISLSTNTLPILDLSSTVAINISLNGDAVVPSGFDKAFILSQPNLNGELVIKRWTRTSNSFTFSGLQDLGVYRVHVLVFNPATLDLATIQLQQTTATDVENLISSNNLCASLEEVGVQFLVIAPPPKQASTNNDDASGDVKDPIVKDVIIEKEATEEEFKPVLDNSTDIKLYPNPASNNLNVELLLLDAEVMHYTVYSINGKQVLRGTFDNSTFGKTKVDVNSLSNGLYIINFKSNFRSFSKKVQVLH</sequence>
<protein>
    <recommendedName>
        <fullName evidence="3">Secretion system C-terminal sorting domain-containing protein</fullName>
    </recommendedName>
</protein>
<evidence type="ECO:0000313" key="5">
    <source>
        <dbReference type="Proteomes" id="UP000187506"/>
    </source>
</evidence>
<feature type="domain" description="Secretion system C-terminal sorting" evidence="3">
    <location>
        <begin position="568"/>
        <end position="642"/>
    </location>
</feature>
<gene>
    <name evidence="4" type="ORF">BWR22_06035</name>
</gene>
<keyword evidence="5" id="KW-1185">Reference proteome</keyword>
<dbReference type="KEGG" id="lvn:BWR22_06035"/>
<dbReference type="NCBIfam" id="TIGR04183">
    <property type="entry name" value="Por_Secre_tail"/>
    <property type="match status" value="1"/>
</dbReference>
<feature type="chain" id="PRO_5041896658" description="Secretion system C-terminal sorting domain-containing protein" evidence="2">
    <location>
        <begin position="33"/>
        <end position="645"/>
    </location>
</feature>
<organism evidence="4 5">
    <name type="scientific">Lacinutrix venerupis</name>
    <dbReference type="NCBI Taxonomy" id="1486034"/>
    <lineage>
        <taxon>Bacteria</taxon>
        <taxon>Pseudomonadati</taxon>
        <taxon>Bacteroidota</taxon>
        <taxon>Flavobacteriia</taxon>
        <taxon>Flavobacteriales</taxon>
        <taxon>Flavobacteriaceae</taxon>
        <taxon>Lacinutrix</taxon>
    </lineage>
</organism>
<dbReference type="Proteomes" id="UP000187506">
    <property type="component" value="Chromosome"/>
</dbReference>
<dbReference type="InterPro" id="IPR026444">
    <property type="entry name" value="Secre_tail"/>
</dbReference>
<name>A0AAC9LM65_9FLAO</name>